<reference evidence="1" key="3">
    <citation type="submission" date="2017-10" db="EMBL/GenBank/DDBJ databases">
        <authorList>
            <person name="Vrbovska V."/>
            <person name="Kovarovic V."/>
            <person name="Indrakova A."/>
        </authorList>
    </citation>
    <scope>NUCLEOTIDE SEQUENCE</scope>
    <source>
        <strain evidence="1">CCM 8730</strain>
    </source>
</reference>
<dbReference type="Proteomes" id="UP001056588">
    <property type="component" value="Chromosome"/>
</dbReference>
<proteinExistence type="predicted"/>
<name>A0A2C6WN35_9STAP</name>
<reference evidence="1" key="1">
    <citation type="journal article" date="2017" name="Appl. Environ. Microbiol.">
        <title>Staphylococcus edaphicus sp. nov., isolated in Antarctica, harbours mecC gene and genomic islands with suspected role in adaptation to extreme environment.</title>
        <authorList>
            <person name="Pantucek R."/>
            <person name="Sedlacek I."/>
            <person name="Indrakova A."/>
            <person name="Vrbovska V."/>
            <person name="Maslanova I."/>
            <person name="Kovarovic V."/>
            <person name="Svec P."/>
            <person name="Kralova S."/>
            <person name="Kristofova L."/>
            <person name="Keklakova J."/>
            <person name="Petras P."/>
            <person name="Doskar J."/>
        </authorList>
    </citation>
    <scope>NUCLEOTIDE SEQUENCE</scope>
    <source>
        <strain evidence="1">CCM 8730</strain>
    </source>
</reference>
<evidence type="ECO:0000313" key="4">
    <source>
        <dbReference type="Proteomes" id="UP001056588"/>
    </source>
</evidence>
<gene>
    <name evidence="1" type="ORF">BTJ66_03405</name>
    <name evidence="2" type="ORF">MNY58_11525</name>
</gene>
<accession>A0A2C6WN35</accession>
<organism evidence="1 3">
    <name type="scientific">Staphylococcus edaphicus</name>
    <dbReference type="NCBI Taxonomy" id="1955013"/>
    <lineage>
        <taxon>Bacteria</taxon>
        <taxon>Bacillati</taxon>
        <taxon>Bacillota</taxon>
        <taxon>Bacilli</taxon>
        <taxon>Bacillales</taxon>
        <taxon>Staphylococcaceae</taxon>
        <taxon>Staphylococcus</taxon>
    </lineage>
</organism>
<evidence type="ECO:0000313" key="2">
    <source>
        <dbReference type="EMBL" id="UQW81196.1"/>
    </source>
</evidence>
<evidence type="ECO:0000313" key="1">
    <source>
        <dbReference type="EMBL" id="PHK50510.1"/>
    </source>
</evidence>
<evidence type="ECO:0000313" key="3">
    <source>
        <dbReference type="Proteomes" id="UP000223828"/>
    </source>
</evidence>
<reference evidence="2" key="4">
    <citation type="submission" date="2022-03" db="EMBL/GenBank/DDBJ databases">
        <title>Complete Genome Sequence of Staphylococcus edaphicus strain CCM 8731.</title>
        <authorList>
            <person name="Rimmer C.O."/>
            <person name="Thomas J.C."/>
        </authorList>
    </citation>
    <scope>NUCLEOTIDE SEQUENCE</scope>
    <source>
        <strain evidence="2">CCM 8731</strain>
    </source>
</reference>
<dbReference type="AlphaFoldDB" id="A0A2C6WN35"/>
<keyword evidence="4" id="KW-1185">Reference proteome</keyword>
<sequence>MISIYNEEVKAYLKFIDDQNPLHTYIVPGQMIVQMALENQRLYWTSFRVKYIESIEIGEQISFFMSDDDTLVVSNQNDILKIKIIKV</sequence>
<dbReference type="OrthoDB" id="2399280at2"/>
<dbReference type="EMBL" id="CP093217">
    <property type="protein sequence ID" value="UQW81196.1"/>
    <property type="molecule type" value="Genomic_DNA"/>
</dbReference>
<dbReference type="Proteomes" id="UP000223828">
    <property type="component" value="Unassembled WGS sequence"/>
</dbReference>
<reference evidence="3" key="2">
    <citation type="submission" date="2017-10" db="EMBL/GenBank/DDBJ databases">
        <title>Staphylococcus edaphicus sp. nov., isolated in Antarctica, harbouring mecC gene and genomic islands essential in adaptation to extreme environment.</title>
        <authorList>
            <person name="Pantucek R."/>
            <person name="Sedlacek I."/>
            <person name="Indrakova A."/>
            <person name="Vrbovska V."/>
            <person name="Maslanova I."/>
            <person name="Kovarovic V."/>
            <person name="Svec P."/>
            <person name="Kralova S."/>
            <person name="Kristofova L."/>
            <person name="Keklakova J."/>
            <person name="Petras P."/>
            <person name="Doskar J."/>
        </authorList>
    </citation>
    <scope>NUCLEOTIDE SEQUENCE [LARGE SCALE GENOMIC DNA]</scope>
    <source>
        <strain evidence="3">CCM 5085</strain>
    </source>
</reference>
<protein>
    <submittedName>
        <fullName evidence="1">Uncharacterized protein</fullName>
    </submittedName>
</protein>
<dbReference type="EMBL" id="MRZN01000003">
    <property type="protein sequence ID" value="PHK50510.1"/>
    <property type="molecule type" value="Genomic_DNA"/>
</dbReference>
<dbReference type="RefSeq" id="WP_099089588.1">
    <property type="nucleotide sequence ID" value="NZ_CP093217.1"/>
</dbReference>